<feature type="domain" description="Polymerase/histidinol phosphatase N-terminal" evidence="10">
    <location>
        <begin position="7"/>
        <end position="74"/>
    </location>
</feature>
<dbReference type="InterPro" id="IPR003141">
    <property type="entry name" value="Pol/His_phosphatase_N"/>
</dbReference>
<comment type="similarity">
    <text evidence="2">Belongs to the DNA polymerase type-C family. DnaE subfamily.</text>
</comment>
<keyword evidence="8" id="KW-0239">DNA-directed DNA polymerase</keyword>
<dbReference type="Gene3D" id="1.10.150.870">
    <property type="match status" value="1"/>
</dbReference>
<keyword evidence="5 11" id="KW-0808">Transferase</keyword>
<dbReference type="Pfam" id="PF02811">
    <property type="entry name" value="PHP"/>
    <property type="match status" value="1"/>
</dbReference>
<dbReference type="InterPro" id="IPR029460">
    <property type="entry name" value="DNAPol_HHH"/>
</dbReference>
<accession>A0ABS3WSM1</accession>
<dbReference type="PANTHER" id="PTHR32294">
    <property type="entry name" value="DNA POLYMERASE III SUBUNIT ALPHA"/>
    <property type="match status" value="1"/>
</dbReference>
<comment type="catalytic activity">
    <reaction evidence="9">
        <text>DNA(n) + a 2'-deoxyribonucleoside 5'-triphosphate = DNA(n+1) + diphosphate</text>
        <dbReference type="Rhea" id="RHEA:22508"/>
        <dbReference type="Rhea" id="RHEA-COMP:17339"/>
        <dbReference type="Rhea" id="RHEA-COMP:17340"/>
        <dbReference type="ChEBI" id="CHEBI:33019"/>
        <dbReference type="ChEBI" id="CHEBI:61560"/>
        <dbReference type="ChEBI" id="CHEBI:173112"/>
        <dbReference type="EC" id="2.7.7.7"/>
    </reaction>
</comment>
<evidence type="ECO:0000313" key="12">
    <source>
        <dbReference type="Proteomes" id="UP001518976"/>
    </source>
</evidence>
<sequence>MTDKPFTHLHVHTQYSLLDGAARLKDMFNACNEMGMSHIAMTDHGNLHGAYDFFHSAKDAGVTPIIGIEAYLAPDHRRNTRPVKWGTPHQKRDDVSGNGAYTHMTMWARNATGLHNLFRAQSRASLEGFFRKPRMDRELLAEYAEGLMATTGCPSGEVSTKIRLDMEDEALKAAGEYQDIFGKENFFVELMDHGIDIDKRARDGLERIARKINAPFIVTNDSHYTYEHEAAAHDTLLCIQTGSNLSDPDRFSFDGAGYYIKSAEEMYAIDSSDAWQSGCRNSQLLVAERIETEGMFEPKNLMPRFEVPEGYDEVSWFREEVRRGMARRYPGGVPQDRQELAEYEMKVIIDMGFPGYFLVVADFINWAKDNGIAVGPGRGSAAGSIVSYAMGITDLDPVTHGLIFERFLNPERVTMPDVDIDFDERRRGDVIRYVTEKYGADKVAMIGTYGTIKAKAAIKDASRVLGYPYAMGDRITKAMPADVLGKGIPLSGITDPNHPRYSEAGEVRSMYENEPDVKKVIDAAMGIEGLVRQMGMHAAGVIMSSEPVIDHAPIFSPKNDGTVVTQWDYPSCEALGLLKMDFLGLRNLTIMDDAVKMIRKNKGVDLKLLDLPLDDPKTFELLCRGDTLGVFQFDGGPMRSLLRMMKPDHFEDISAVSALYRPGPMGMNSHINYALRKNGQQEITPIHPELEEPLKEVLDITYGLIVYQEQVQKAAQVLAGYSLGQADLLRRAMGKKKKEVLDKEFVNFQKGMRDNGYSDAAVQAVWDVLVPFAGYAFNKAHSSAYGLVTYWTAYLKANYPAEYMSALLTSVRDDKDKSAVYLNECRKMGIKVLPPNVNESEANFTSKDDSTIVFGLTAVRNVGQNVVDSIVKCRKAKGKYSSFPDFLDKVEAVVCNKRTIESLIKAGAFDEMGHTRKGLTAQFEPMIDNVVQVKRKEAEGQFDLFGDLGGDDAADSGPGFGLDVQFSEDEWDKTYLLAQEREMLGLYVSDHPLFGLEHVLNEKADAAIAQLTGGDYSDGSIVTIGGIISGLQRKMTKQGNAWAIATVEDLAGSIDCMFFPATYQLVSTQLVEDAIVFVKGRLDKREDVPRLVAMELQVPDLSEASASAPITITIPSLKVTPPLVEKLGDVLTQHRGTSEVRVRLEGARKTTVLRLDRHRVTPDPALFGDLKELLGPSCLAG</sequence>
<dbReference type="InterPro" id="IPR016195">
    <property type="entry name" value="Pol/histidinol_Pase-like"/>
</dbReference>
<organism evidence="11 12">
    <name type="scientific">Streptomyces spirodelae</name>
    <dbReference type="NCBI Taxonomy" id="2812904"/>
    <lineage>
        <taxon>Bacteria</taxon>
        <taxon>Bacillati</taxon>
        <taxon>Actinomycetota</taxon>
        <taxon>Actinomycetes</taxon>
        <taxon>Kitasatosporales</taxon>
        <taxon>Streptomycetaceae</taxon>
        <taxon>Streptomyces</taxon>
    </lineage>
</organism>
<dbReference type="RefSeq" id="WP_209264889.1">
    <property type="nucleotide sequence ID" value="NZ_JAFFZN010000008.1"/>
</dbReference>
<evidence type="ECO:0000256" key="7">
    <source>
        <dbReference type="ARBA" id="ARBA00022705"/>
    </source>
</evidence>
<dbReference type="SUPFAM" id="SSF89550">
    <property type="entry name" value="PHP domain-like"/>
    <property type="match status" value="1"/>
</dbReference>
<dbReference type="InterPro" id="IPR004013">
    <property type="entry name" value="PHP_dom"/>
</dbReference>
<evidence type="ECO:0000256" key="8">
    <source>
        <dbReference type="ARBA" id="ARBA00022932"/>
    </source>
</evidence>
<dbReference type="Pfam" id="PF07733">
    <property type="entry name" value="DNA_pol3_alpha"/>
    <property type="match status" value="1"/>
</dbReference>
<dbReference type="EC" id="2.7.7.7" evidence="3"/>
<dbReference type="Gene3D" id="3.20.20.140">
    <property type="entry name" value="Metal-dependent hydrolases"/>
    <property type="match status" value="1"/>
</dbReference>
<dbReference type="CDD" id="cd04485">
    <property type="entry name" value="DnaE_OBF"/>
    <property type="match status" value="1"/>
</dbReference>
<dbReference type="NCBIfam" id="NF004226">
    <property type="entry name" value="PRK05673.1"/>
    <property type="match status" value="1"/>
</dbReference>
<gene>
    <name evidence="11" type="primary">dnaE</name>
    <name evidence="11" type="ORF">JW592_11600</name>
</gene>
<dbReference type="InterPro" id="IPR040982">
    <property type="entry name" value="DNA_pol3_finger"/>
</dbReference>
<evidence type="ECO:0000256" key="5">
    <source>
        <dbReference type="ARBA" id="ARBA00022679"/>
    </source>
</evidence>
<reference evidence="11 12" key="1">
    <citation type="submission" date="2021-02" db="EMBL/GenBank/DDBJ databases">
        <title>Streptomyces spirodelae sp. nov., isolated from duckweed.</title>
        <authorList>
            <person name="Saimee Y."/>
            <person name="Duangmal K."/>
        </authorList>
    </citation>
    <scope>NUCLEOTIDE SEQUENCE [LARGE SCALE GENOMIC DNA]</scope>
    <source>
        <strain evidence="11 12">DW4-2</strain>
    </source>
</reference>
<name>A0ABS3WSM1_9ACTN</name>
<dbReference type="NCBIfam" id="TIGR00594">
    <property type="entry name" value="polc"/>
    <property type="match status" value="1"/>
</dbReference>
<dbReference type="EMBL" id="JAFFZN010000008">
    <property type="protein sequence ID" value="MBO8186104.1"/>
    <property type="molecule type" value="Genomic_DNA"/>
</dbReference>
<comment type="subcellular location">
    <subcellularLocation>
        <location evidence="1">Cytoplasm</location>
    </subcellularLocation>
</comment>
<evidence type="ECO:0000259" key="10">
    <source>
        <dbReference type="SMART" id="SM00481"/>
    </source>
</evidence>
<dbReference type="InterPro" id="IPR011708">
    <property type="entry name" value="DNA_pol3_alpha_NTPase_dom"/>
</dbReference>
<dbReference type="SMART" id="SM00481">
    <property type="entry name" value="POLIIIAc"/>
    <property type="match status" value="1"/>
</dbReference>
<dbReference type="Gene3D" id="1.10.10.1600">
    <property type="entry name" value="Bacterial DNA polymerase III alpha subunit, thumb domain"/>
    <property type="match status" value="1"/>
</dbReference>
<protein>
    <recommendedName>
        <fullName evidence="4">DNA polymerase III subunit alpha</fullName>
        <ecNumber evidence="3">2.7.7.7</ecNumber>
    </recommendedName>
</protein>
<evidence type="ECO:0000256" key="2">
    <source>
        <dbReference type="ARBA" id="ARBA00009496"/>
    </source>
</evidence>
<evidence type="ECO:0000256" key="9">
    <source>
        <dbReference type="ARBA" id="ARBA00049244"/>
    </source>
</evidence>
<evidence type="ECO:0000256" key="4">
    <source>
        <dbReference type="ARBA" id="ARBA00019114"/>
    </source>
</evidence>
<evidence type="ECO:0000313" key="11">
    <source>
        <dbReference type="EMBL" id="MBO8186104.1"/>
    </source>
</evidence>
<keyword evidence="12" id="KW-1185">Reference proteome</keyword>
<dbReference type="InterPro" id="IPR041931">
    <property type="entry name" value="DNA_pol3_alpha_thumb_dom"/>
</dbReference>
<proteinExistence type="inferred from homology"/>
<keyword evidence="7" id="KW-0235">DNA replication</keyword>
<dbReference type="Pfam" id="PF17657">
    <property type="entry name" value="DNA_pol3_finger"/>
    <property type="match status" value="1"/>
</dbReference>
<dbReference type="GO" id="GO:0003887">
    <property type="term" value="F:DNA-directed DNA polymerase activity"/>
    <property type="evidence" value="ECO:0007669"/>
    <property type="project" value="UniProtKB-EC"/>
</dbReference>
<evidence type="ECO:0000256" key="1">
    <source>
        <dbReference type="ARBA" id="ARBA00004496"/>
    </source>
</evidence>
<evidence type="ECO:0000256" key="3">
    <source>
        <dbReference type="ARBA" id="ARBA00012417"/>
    </source>
</evidence>
<dbReference type="PANTHER" id="PTHR32294:SF0">
    <property type="entry name" value="DNA POLYMERASE III SUBUNIT ALPHA"/>
    <property type="match status" value="1"/>
</dbReference>
<dbReference type="InterPro" id="IPR004805">
    <property type="entry name" value="DnaE2/DnaE/PolC"/>
</dbReference>
<dbReference type="Proteomes" id="UP001518976">
    <property type="component" value="Unassembled WGS sequence"/>
</dbReference>
<dbReference type="CDD" id="cd12113">
    <property type="entry name" value="PHP_PolIIIA_DnaE3"/>
    <property type="match status" value="1"/>
</dbReference>
<dbReference type="InterPro" id="IPR004365">
    <property type="entry name" value="NA-bd_OB_tRNA"/>
</dbReference>
<dbReference type="Pfam" id="PF01336">
    <property type="entry name" value="tRNA_anti-codon"/>
    <property type="match status" value="1"/>
</dbReference>
<comment type="caution">
    <text evidence="11">The sequence shown here is derived from an EMBL/GenBank/DDBJ whole genome shotgun (WGS) entry which is preliminary data.</text>
</comment>
<keyword evidence="6 11" id="KW-0548">Nucleotidyltransferase</keyword>
<dbReference type="Pfam" id="PF14579">
    <property type="entry name" value="HHH_6"/>
    <property type="match status" value="1"/>
</dbReference>
<evidence type="ECO:0000256" key="6">
    <source>
        <dbReference type="ARBA" id="ARBA00022695"/>
    </source>
</evidence>